<protein>
    <submittedName>
        <fullName evidence="4">CBS domain protein</fullName>
    </submittedName>
</protein>
<keyword evidence="1 2" id="KW-0129">CBS domain</keyword>
<gene>
    <name evidence="4" type="ORF">FHX41_3274</name>
</gene>
<keyword evidence="5" id="KW-1185">Reference proteome</keyword>
<sequence length="124" mass="13319">MLIRNVYRTTLFGCRADEPLTEVARQMADKDVGSLAVFDGEELAGLITERDLVRALAAGPDPGSETAAAHAATRVRTASLDEDSQDVAQRMLEAGIRHLPVEDGGRPVGMVSMRDLLALEVWSG</sequence>
<reference evidence="4 5" key="1">
    <citation type="submission" date="2019-06" db="EMBL/GenBank/DDBJ databases">
        <title>Sequencing the genomes of 1000 actinobacteria strains.</title>
        <authorList>
            <person name="Klenk H.-P."/>
        </authorList>
    </citation>
    <scope>NUCLEOTIDE SEQUENCE [LARGE SCALE GENOMIC DNA]</scope>
    <source>
        <strain evidence="4 5">DSM 45043</strain>
    </source>
</reference>
<dbReference type="Proteomes" id="UP000316706">
    <property type="component" value="Unassembled WGS sequence"/>
</dbReference>
<dbReference type="PANTHER" id="PTHR43080">
    <property type="entry name" value="CBS DOMAIN-CONTAINING PROTEIN CBSX3, MITOCHONDRIAL"/>
    <property type="match status" value="1"/>
</dbReference>
<evidence type="ECO:0000256" key="1">
    <source>
        <dbReference type="ARBA" id="ARBA00023122"/>
    </source>
</evidence>
<dbReference type="SMART" id="SM00116">
    <property type="entry name" value="CBS"/>
    <property type="match status" value="2"/>
</dbReference>
<feature type="domain" description="CBS" evidence="3">
    <location>
        <begin position="71"/>
        <end position="124"/>
    </location>
</feature>
<proteinExistence type="predicted"/>
<dbReference type="OrthoDB" id="9799454at2"/>
<evidence type="ECO:0000256" key="2">
    <source>
        <dbReference type="PROSITE-ProRule" id="PRU00703"/>
    </source>
</evidence>
<evidence type="ECO:0000259" key="3">
    <source>
        <dbReference type="PROSITE" id="PS51371"/>
    </source>
</evidence>
<dbReference type="EMBL" id="VFPO01000001">
    <property type="protein sequence ID" value="TQM69576.1"/>
    <property type="molecule type" value="Genomic_DNA"/>
</dbReference>
<comment type="caution">
    <text evidence="4">The sequence shown here is derived from an EMBL/GenBank/DDBJ whole genome shotgun (WGS) entry which is preliminary data.</text>
</comment>
<dbReference type="AlphaFoldDB" id="A0A543IG66"/>
<accession>A0A543IG66</accession>
<organism evidence="4 5">
    <name type="scientific">Actinomadura hallensis</name>
    <dbReference type="NCBI Taxonomy" id="337895"/>
    <lineage>
        <taxon>Bacteria</taxon>
        <taxon>Bacillati</taxon>
        <taxon>Actinomycetota</taxon>
        <taxon>Actinomycetes</taxon>
        <taxon>Streptosporangiales</taxon>
        <taxon>Thermomonosporaceae</taxon>
        <taxon>Actinomadura</taxon>
    </lineage>
</organism>
<dbReference type="InterPro" id="IPR046342">
    <property type="entry name" value="CBS_dom_sf"/>
</dbReference>
<dbReference type="SUPFAM" id="SSF54631">
    <property type="entry name" value="CBS-domain pair"/>
    <property type="match status" value="1"/>
</dbReference>
<dbReference type="PANTHER" id="PTHR43080:SF2">
    <property type="entry name" value="CBS DOMAIN-CONTAINING PROTEIN"/>
    <property type="match status" value="1"/>
</dbReference>
<dbReference type="Gene3D" id="3.10.580.10">
    <property type="entry name" value="CBS-domain"/>
    <property type="match status" value="1"/>
</dbReference>
<evidence type="ECO:0000313" key="4">
    <source>
        <dbReference type="EMBL" id="TQM69576.1"/>
    </source>
</evidence>
<dbReference type="InterPro" id="IPR051257">
    <property type="entry name" value="Diverse_CBS-Domain"/>
</dbReference>
<dbReference type="PROSITE" id="PS51371">
    <property type="entry name" value="CBS"/>
    <property type="match status" value="2"/>
</dbReference>
<feature type="domain" description="CBS" evidence="3">
    <location>
        <begin position="7"/>
        <end position="65"/>
    </location>
</feature>
<dbReference type="RefSeq" id="WP_141969821.1">
    <property type="nucleotide sequence ID" value="NZ_VFPO01000001.1"/>
</dbReference>
<name>A0A543IG66_9ACTN</name>
<evidence type="ECO:0000313" key="5">
    <source>
        <dbReference type="Proteomes" id="UP000316706"/>
    </source>
</evidence>
<dbReference type="Pfam" id="PF00571">
    <property type="entry name" value="CBS"/>
    <property type="match status" value="2"/>
</dbReference>
<dbReference type="InterPro" id="IPR000644">
    <property type="entry name" value="CBS_dom"/>
</dbReference>